<dbReference type="Gene3D" id="1.10.357.10">
    <property type="entry name" value="Tetracycline Repressor, domain 2"/>
    <property type="match status" value="1"/>
</dbReference>
<comment type="caution">
    <text evidence="7">The sequence shown here is derived from an EMBL/GenBank/DDBJ whole genome shotgun (WGS) entry which is preliminary data.</text>
</comment>
<dbReference type="PANTHER" id="PTHR30055">
    <property type="entry name" value="HTH-TYPE TRANSCRIPTIONAL REGULATOR RUTR"/>
    <property type="match status" value="1"/>
</dbReference>
<dbReference type="Pfam" id="PF17932">
    <property type="entry name" value="TetR_C_24"/>
    <property type="match status" value="1"/>
</dbReference>
<dbReference type="Gene3D" id="1.10.10.60">
    <property type="entry name" value="Homeodomain-like"/>
    <property type="match status" value="1"/>
</dbReference>
<dbReference type="PROSITE" id="PS50977">
    <property type="entry name" value="HTH_TETR_2"/>
    <property type="match status" value="1"/>
</dbReference>
<evidence type="ECO:0000259" key="6">
    <source>
        <dbReference type="PROSITE" id="PS50977"/>
    </source>
</evidence>
<evidence type="ECO:0000256" key="4">
    <source>
        <dbReference type="ARBA" id="ARBA00023163"/>
    </source>
</evidence>
<sequence>MSMNVHVQTGDVRQMILDAAVQLFERDGYEATSVNKIMASIGMTKGAFYHHFQNKEEILLTIHDIFIQQELDALTRIEREQDDPREALTQAVEMIISSVEQYGSYMTVFFEQRRRLGLHHFHNVKQKRDTFEKKIVDIIERGIASGVFKDVESSRVLAFGIIGMSAWAYQWYRTSGKLDAEQVGKLYAKTLLHGLVA</sequence>
<evidence type="ECO:0000256" key="3">
    <source>
        <dbReference type="ARBA" id="ARBA00023125"/>
    </source>
</evidence>
<dbReference type="Proteomes" id="UP001597478">
    <property type="component" value="Unassembled WGS sequence"/>
</dbReference>
<name>A0ABW5WC97_9PSEU</name>
<dbReference type="SUPFAM" id="SSF46689">
    <property type="entry name" value="Homeodomain-like"/>
    <property type="match status" value="1"/>
</dbReference>
<dbReference type="RefSeq" id="WP_377390534.1">
    <property type="nucleotide sequence ID" value="NZ_JBHSAN010000024.1"/>
</dbReference>
<keyword evidence="8" id="KW-1185">Reference proteome</keyword>
<protein>
    <submittedName>
        <fullName evidence="7">TetR family transcriptional regulator</fullName>
    </submittedName>
</protein>
<gene>
    <name evidence="7" type="ORF">ACFS2C_15385</name>
</gene>
<keyword evidence="4" id="KW-0804">Transcription</keyword>
<evidence type="ECO:0000256" key="5">
    <source>
        <dbReference type="PROSITE-ProRule" id="PRU00335"/>
    </source>
</evidence>
<dbReference type="Pfam" id="PF00440">
    <property type="entry name" value="TetR_N"/>
    <property type="match status" value="1"/>
</dbReference>
<dbReference type="InterPro" id="IPR036271">
    <property type="entry name" value="Tet_transcr_reg_TetR-rel_C_sf"/>
</dbReference>
<dbReference type="EMBL" id="JBHUOF010000021">
    <property type="protein sequence ID" value="MFD2800774.1"/>
    <property type="molecule type" value="Genomic_DNA"/>
</dbReference>
<evidence type="ECO:0000313" key="7">
    <source>
        <dbReference type="EMBL" id="MFD2800774.1"/>
    </source>
</evidence>
<dbReference type="PANTHER" id="PTHR30055:SF175">
    <property type="entry name" value="HTH-TYPE TRANSCRIPTIONAL REPRESSOR KSTR2"/>
    <property type="match status" value="1"/>
</dbReference>
<dbReference type="InterPro" id="IPR009057">
    <property type="entry name" value="Homeodomain-like_sf"/>
</dbReference>
<feature type="DNA-binding region" description="H-T-H motif" evidence="5">
    <location>
        <begin position="33"/>
        <end position="52"/>
    </location>
</feature>
<dbReference type="InterPro" id="IPR041490">
    <property type="entry name" value="KstR2_TetR_C"/>
</dbReference>
<evidence type="ECO:0000256" key="1">
    <source>
        <dbReference type="ARBA" id="ARBA00022491"/>
    </source>
</evidence>
<keyword evidence="2" id="KW-0805">Transcription regulation</keyword>
<reference evidence="8" key="1">
    <citation type="journal article" date="2019" name="Int. J. Syst. Evol. Microbiol.">
        <title>The Global Catalogue of Microorganisms (GCM) 10K type strain sequencing project: providing services to taxonomists for standard genome sequencing and annotation.</title>
        <authorList>
            <consortium name="The Broad Institute Genomics Platform"/>
            <consortium name="The Broad Institute Genome Sequencing Center for Infectious Disease"/>
            <person name="Wu L."/>
            <person name="Ma J."/>
        </authorList>
    </citation>
    <scope>NUCLEOTIDE SEQUENCE [LARGE SCALE GENOMIC DNA]</scope>
    <source>
        <strain evidence="8">IBRC-M 10906</strain>
    </source>
</reference>
<dbReference type="InterPro" id="IPR001647">
    <property type="entry name" value="HTH_TetR"/>
</dbReference>
<dbReference type="PRINTS" id="PR00455">
    <property type="entry name" value="HTHTETR"/>
</dbReference>
<proteinExistence type="predicted"/>
<dbReference type="SUPFAM" id="SSF48498">
    <property type="entry name" value="Tetracyclin repressor-like, C-terminal domain"/>
    <property type="match status" value="1"/>
</dbReference>
<accession>A0ABW5WC97</accession>
<keyword evidence="3 5" id="KW-0238">DNA-binding</keyword>
<organism evidence="7 8">
    <name type="scientific">Prauserella oleivorans</name>
    <dbReference type="NCBI Taxonomy" id="1478153"/>
    <lineage>
        <taxon>Bacteria</taxon>
        <taxon>Bacillati</taxon>
        <taxon>Actinomycetota</taxon>
        <taxon>Actinomycetes</taxon>
        <taxon>Pseudonocardiales</taxon>
        <taxon>Pseudonocardiaceae</taxon>
        <taxon>Prauserella</taxon>
    </lineage>
</organism>
<evidence type="ECO:0000256" key="2">
    <source>
        <dbReference type="ARBA" id="ARBA00023015"/>
    </source>
</evidence>
<keyword evidence="1" id="KW-0678">Repressor</keyword>
<feature type="domain" description="HTH tetR-type" evidence="6">
    <location>
        <begin position="10"/>
        <end position="70"/>
    </location>
</feature>
<dbReference type="InterPro" id="IPR050109">
    <property type="entry name" value="HTH-type_TetR-like_transc_reg"/>
</dbReference>
<evidence type="ECO:0000313" key="8">
    <source>
        <dbReference type="Proteomes" id="UP001597478"/>
    </source>
</evidence>